<feature type="region of interest" description="Disordered" evidence="1">
    <location>
        <begin position="488"/>
        <end position="527"/>
    </location>
</feature>
<evidence type="ECO:0008006" key="8">
    <source>
        <dbReference type="Google" id="ProtNLM"/>
    </source>
</evidence>
<dbReference type="Pfam" id="PF01585">
    <property type="entry name" value="G-patch"/>
    <property type="match status" value="1"/>
</dbReference>
<feature type="region of interest" description="Disordered" evidence="1">
    <location>
        <begin position="354"/>
        <end position="388"/>
    </location>
</feature>
<dbReference type="InterPro" id="IPR001374">
    <property type="entry name" value="R3H_dom"/>
</dbReference>
<dbReference type="EMBL" id="AP019872">
    <property type="protein sequence ID" value="BBN16109.1"/>
    <property type="molecule type" value="Genomic_DNA"/>
</dbReference>
<reference evidence="4" key="2">
    <citation type="journal article" date="2019" name="Curr. Biol.">
        <title>Chromatin organization in early land plants reveals an ancestral association between H3K27me3, transposons, and constitutive heterochromatin.</title>
        <authorList>
            <person name="Montgomery S.A."/>
            <person name="Tanizawa Y."/>
            <person name="Galik B."/>
            <person name="Wang N."/>
            <person name="Ito T."/>
            <person name="Mochizuki T."/>
            <person name="Akimcheva S."/>
            <person name="Bowman J."/>
            <person name="Cognat V."/>
            <person name="Drouard L."/>
            <person name="Ekker H."/>
            <person name="Houng S."/>
            <person name="Kohchi T."/>
            <person name="Lin S."/>
            <person name="Liu L.D."/>
            <person name="Nakamura Y."/>
            <person name="Valeeva L.R."/>
            <person name="Shakirov E.V."/>
            <person name="Shippen D.E."/>
            <person name="Wei W."/>
            <person name="Yagura M."/>
            <person name="Yamaoka S."/>
            <person name="Yamato K.T."/>
            <person name="Liu C."/>
            <person name="Berger F."/>
        </authorList>
    </citation>
    <scope>NUCLEOTIDE SEQUENCE [LARGE SCALE GENOMIC DNA]</scope>
    <source>
        <strain evidence="4">Tak-1</strain>
    </source>
</reference>
<dbReference type="InterPro" id="IPR036867">
    <property type="entry name" value="R3H_dom_sf"/>
</dbReference>
<feature type="compositionally biased region" description="Basic and acidic residues" evidence="1">
    <location>
        <begin position="109"/>
        <end position="119"/>
    </location>
</feature>
<accession>A0A176WLX5</accession>
<evidence type="ECO:0000313" key="5">
    <source>
        <dbReference type="EMBL" id="OAE34158.1"/>
    </source>
</evidence>
<dbReference type="GO" id="GO:0003676">
    <property type="term" value="F:nucleic acid binding"/>
    <property type="evidence" value="ECO:0007669"/>
    <property type="project" value="UniProtKB-UniRule"/>
</dbReference>
<sequence>MTRGKQKKNCIPFVKNFTKEEGRLHGRGGNRGGKSSLQIFDDEEIRESTLEGVGATLAGGGKKRGKSFQVKYARRYDELVQSEPVYQAEISNMMSLRPHSAKRKSQKGQRTESHIDAVRDSAAVNDESERKKKPAPRKNHKVRRSGTETYNTTVYNYMDGEVGKTIQADENHSSDMDANPEVVLPGNENWAEVVLDRCGSVGNPVISDSATELPTWGLGYVQEETVVTIKEESAEMSKETVTAQELDEHNVEAMSDPLQVYASHGKGLGQSNKTRKGRRNSVSKALVHAKRYTPRKDEDRRGFLSIGGLKIYTSDISDMSDEEGSCTDHMEGFADEDDGDIGCSRKFERGKKRNKDLIAKKKHLSSPDPRRFSAIMLDSSDGDDSLDSYDTDISNELVDDYLANCEGLSADIDDPNWVSRNQKSLEYPFIDEMDILEEESGSSEELDLDQEDNDSDASDASGSELEDDIKHRYEVTAGVHGRQVIRKRRDVERSQGDSDVEIEDLEQKAIFGYDSDSSGSGEDKEDALLSDDEVRIRDLELDDEARILDLGIQDNASASAKSNMTPKYKAVGGFVSGRVEDVQLTSSVATQTWFVSTGKSLKKTKGVPGQKKKDRQETISAKRRERAINRGFDLAAVNKELEDMVRQRKDIIAFAPMEQRDRAQVRRLASIYKLKSGSQGTTKRRFVVVSITKNTGMPSAEDKVRLLKLLGQARSQNVETTPRSSRPLTGEEQRKVSKMKRAARQALQGLETPVSRKGSKNRYFSSSMKTPTSNPKGRSADKSRGRNSKGTPSGQGSHMKRSDKKASKTAIVYATNPVTFIGRGAEGEDACITTESTRSSTPASTVVGVVRSRSSRADVGFSGAAGRESNHIMKSNPSEFAVFEAHTTGFASRMMAKMGYVEGHGLGREKQGITQPVEAVKRPKSLGLGAQ</sequence>
<feature type="region of interest" description="Disordered" evidence="1">
    <location>
        <begin position="265"/>
        <end position="285"/>
    </location>
</feature>
<reference evidence="5 6" key="1">
    <citation type="submission" date="2016-03" db="EMBL/GenBank/DDBJ databases">
        <title>Mechanisms controlling the formation of the plant cell surface in tip-growing cells are functionally conserved among land plants.</title>
        <authorList>
            <person name="Honkanen S."/>
            <person name="Jones V.A."/>
            <person name="Morieri G."/>
            <person name="Champion C."/>
            <person name="Hetherington A.J."/>
            <person name="Kelly S."/>
            <person name="Saint-Marcoux D."/>
            <person name="Proust H."/>
            <person name="Prescott H."/>
            <person name="Dolan L."/>
        </authorList>
    </citation>
    <scope>NUCLEOTIDE SEQUENCE [LARGE SCALE GENOMIC DNA]</scope>
    <source>
        <strain evidence="6">cv. Tak-1 and cv. Tak-2</strain>
        <tissue evidence="5">Whole gametophyte</tissue>
    </source>
</reference>
<evidence type="ECO:0000259" key="3">
    <source>
        <dbReference type="PROSITE" id="PS51061"/>
    </source>
</evidence>
<feature type="compositionally biased region" description="Basic residues" evidence="1">
    <location>
        <begin position="273"/>
        <end position="285"/>
    </location>
</feature>
<feature type="region of interest" description="Disordered" evidence="1">
    <location>
        <begin position="438"/>
        <end position="470"/>
    </location>
</feature>
<feature type="compositionally biased region" description="Polar residues" evidence="1">
    <location>
        <begin position="714"/>
        <end position="727"/>
    </location>
</feature>
<evidence type="ECO:0000313" key="4">
    <source>
        <dbReference type="EMBL" id="BBN16109.1"/>
    </source>
</evidence>
<keyword evidence="6" id="KW-1185">Reference proteome</keyword>
<evidence type="ECO:0000256" key="1">
    <source>
        <dbReference type="SAM" id="MobiDB-lite"/>
    </source>
</evidence>
<feature type="compositionally biased region" description="Polar residues" evidence="1">
    <location>
        <begin position="762"/>
        <end position="776"/>
    </location>
</feature>
<feature type="region of interest" description="Disordered" evidence="1">
    <location>
        <begin position="714"/>
        <end position="808"/>
    </location>
</feature>
<proteinExistence type="predicted"/>
<dbReference type="PANTHER" id="PTHR47423">
    <property type="entry name" value="G-PATCH DOMAIN CONTAINING PROTEIN"/>
    <property type="match status" value="1"/>
</dbReference>
<dbReference type="Pfam" id="PF01424">
    <property type="entry name" value="R3H"/>
    <property type="match status" value="1"/>
</dbReference>
<dbReference type="PROSITE" id="PS50174">
    <property type="entry name" value="G_PATCH"/>
    <property type="match status" value="1"/>
</dbReference>
<feature type="region of interest" description="Disordered" evidence="1">
    <location>
        <begin position="94"/>
        <end position="149"/>
    </location>
</feature>
<dbReference type="Proteomes" id="UP001162541">
    <property type="component" value="Chromosome 7"/>
</dbReference>
<feature type="compositionally biased region" description="Acidic residues" evidence="1">
    <location>
        <begin position="438"/>
        <end position="457"/>
    </location>
</feature>
<dbReference type="Gene3D" id="3.30.1370.50">
    <property type="entry name" value="R3H-like domain"/>
    <property type="match status" value="1"/>
</dbReference>
<evidence type="ECO:0000259" key="2">
    <source>
        <dbReference type="PROSITE" id="PS50174"/>
    </source>
</evidence>
<organism evidence="5 6">
    <name type="scientific">Marchantia polymorpha subsp. ruderalis</name>
    <dbReference type="NCBI Taxonomy" id="1480154"/>
    <lineage>
        <taxon>Eukaryota</taxon>
        <taxon>Viridiplantae</taxon>
        <taxon>Streptophyta</taxon>
        <taxon>Embryophyta</taxon>
        <taxon>Marchantiophyta</taxon>
        <taxon>Marchantiopsida</taxon>
        <taxon>Marchantiidae</taxon>
        <taxon>Marchantiales</taxon>
        <taxon>Marchantiaceae</taxon>
        <taxon>Marchantia</taxon>
    </lineage>
</organism>
<feature type="domain" description="R3H" evidence="3">
    <location>
        <begin position="628"/>
        <end position="693"/>
    </location>
</feature>
<dbReference type="AlphaFoldDB" id="A0A176WLX5"/>
<dbReference type="Proteomes" id="UP000077202">
    <property type="component" value="Unassembled WGS sequence"/>
</dbReference>
<feature type="domain" description="G-patch" evidence="2">
    <location>
        <begin position="887"/>
        <end position="931"/>
    </location>
</feature>
<evidence type="ECO:0000313" key="7">
    <source>
        <dbReference type="Proteomes" id="UP001162541"/>
    </source>
</evidence>
<dbReference type="SMART" id="SM00443">
    <property type="entry name" value="G_patch"/>
    <property type="match status" value="1"/>
</dbReference>
<feature type="compositionally biased region" description="Basic residues" evidence="1">
    <location>
        <begin position="131"/>
        <end position="144"/>
    </location>
</feature>
<gene>
    <name evidence="5" type="ORF">AXG93_1593s1170</name>
    <name evidence="4" type="ORF">Mp_7g03510</name>
</gene>
<dbReference type="EMBL" id="LVLJ01000445">
    <property type="protein sequence ID" value="OAE34158.1"/>
    <property type="molecule type" value="Genomic_DNA"/>
</dbReference>
<dbReference type="PANTHER" id="PTHR47423:SF2">
    <property type="entry name" value="PROTEIN SQS1"/>
    <property type="match status" value="1"/>
</dbReference>
<name>A0A176WLX5_MARPO</name>
<protein>
    <recommendedName>
        <fullName evidence="8">Protein SQS1</fullName>
    </recommendedName>
</protein>
<feature type="compositionally biased region" description="Basic residues" evidence="1">
    <location>
        <begin position="354"/>
        <end position="364"/>
    </location>
</feature>
<evidence type="ECO:0000313" key="6">
    <source>
        <dbReference type="Proteomes" id="UP000077202"/>
    </source>
</evidence>
<reference evidence="7" key="3">
    <citation type="journal article" date="2020" name="Curr. Biol.">
        <title>Chromatin organization in early land plants reveals an ancestral association between H3K27me3, transposons, and constitutive heterochromatin.</title>
        <authorList>
            <person name="Montgomery S.A."/>
            <person name="Tanizawa Y."/>
            <person name="Galik B."/>
            <person name="Wang N."/>
            <person name="Ito T."/>
            <person name="Mochizuki T."/>
            <person name="Akimcheva S."/>
            <person name="Bowman J.L."/>
            <person name="Cognat V."/>
            <person name="Marechal-Drouard L."/>
            <person name="Ekker H."/>
            <person name="Hong S.F."/>
            <person name="Kohchi T."/>
            <person name="Lin S.S."/>
            <person name="Liu L.D."/>
            <person name="Nakamura Y."/>
            <person name="Valeeva L.R."/>
            <person name="Shakirov E.V."/>
            <person name="Shippen D.E."/>
            <person name="Wei W.L."/>
            <person name="Yagura M."/>
            <person name="Yamaoka S."/>
            <person name="Yamato K.T."/>
            <person name="Liu C."/>
            <person name="Berger F."/>
        </authorList>
    </citation>
    <scope>NUCLEOTIDE SEQUENCE [LARGE SCALE GENOMIC DNA]</scope>
    <source>
        <strain evidence="7">Tak-1</strain>
    </source>
</reference>
<dbReference type="InterPro" id="IPR000467">
    <property type="entry name" value="G_patch_dom"/>
</dbReference>
<dbReference type="PROSITE" id="PS51061">
    <property type="entry name" value="R3H"/>
    <property type="match status" value="1"/>
</dbReference>
<feature type="region of interest" description="Disordered" evidence="1">
    <location>
        <begin position="907"/>
        <end position="931"/>
    </location>
</feature>
<dbReference type="SUPFAM" id="SSF82708">
    <property type="entry name" value="R3H domain"/>
    <property type="match status" value="1"/>
</dbReference>